<evidence type="ECO:0000313" key="2">
    <source>
        <dbReference type="Proteomes" id="UP000294498"/>
    </source>
</evidence>
<evidence type="ECO:0000313" key="1">
    <source>
        <dbReference type="EMBL" id="TDX00340.1"/>
    </source>
</evidence>
<dbReference type="Proteomes" id="UP000294498">
    <property type="component" value="Unassembled WGS sequence"/>
</dbReference>
<keyword evidence="2" id="KW-1185">Reference proteome</keyword>
<gene>
    <name evidence="1" type="ORF">EDB95_1361</name>
</gene>
<name>A0A4R8DQC2_9BACT</name>
<accession>A0A4R8DQC2</accession>
<comment type="caution">
    <text evidence="1">The sequence shown here is derived from an EMBL/GenBank/DDBJ whole genome shotgun (WGS) entry which is preliminary data.</text>
</comment>
<dbReference type="EMBL" id="SODV01000001">
    <property type="protein sequence ID" value="TDX00340.1"/>
    <property type="molecule type" value="Genomic_DNA"/>
</dbReference>
<organism evidence="1 2">
    <name type="scientific">Dinghuibacter silviterrae</name>
    <dbReference type="NCBI Taxonomy" id="1539049"/>
    <lineage>
        <taxon>Bacteria</taxon>
        <taxon>Pseudomonadati</taxon>
        <taxon>Bacteroidota</taxon>
        <taxon>Chitinophagia</taxon>
        <taxon>Chitinophagales</taxon>
        <taxon>Chitinophagaceae</taxon>
        <taxon>Dinghuibacter</taxon>
    </lineage>
</organism>
<proteinExistence type="predicted"/>
<dbReference type="OrthoDB" id="9799912at2"/>
<sequence length="72" mass="8439">MYFCNVVIIAKSTIERFARKHPIVAEPLNTWYLITKSEEWASISDMKKTFNHAEYDKLNRRTGAANVTYNKL</sequence>
<protein>
    <submittedName>
        <fullName evidence="1">RelE-like HigB toxin of type II HigAB toxin-antitoxin system</fullName>
    </submittedName>
</protein>
<dbReference type="AlphaFoldDB" id="A0A4R8DQC2"/>
<reference evidence="1 2" key="1">
    <citation type="submission" date="2019-03" db="EMBL/GenBank/DDBJ databases">
        <title>Genomic Encyclopedia of Type Strains, Phase IV (KMG-IV): sequencing the most valuable type-strain genomes for metagenomic binning, comparative biology and taxonomic classification.</title>
        <authorList>
            <person name="Goeker M."/>
        </authorList>
    </citation>
    <scope>NUCLEOTIDE SEQUENCE [LARGE SCALE GENOMIC DNA]</scope>
    <source>
        <strain evidence="1 2">DSM 100059</strain>
    </source>
</reference>